<name>A0A6B0QZ63_9CETA</name>
<evidence type="ECO:0000313" key="1">
    <source>
        <dbReference type="EMBL" id="MXQ82262.1"/>
    </source>
</evidence>
<reference evidence="1" key="1">
    <citation type="submission" date="2019-10" db="EMBL/GenBank/DDBJ databases">
        <title>The sequence and de novo assembly of the wild yak genome.</title>
        <authorList>
            <person name="Liu Y."/>
        </authorList>
    </citation>
    <scope>NUCLEOTIDE SEQUENCE [LARGE SCALE GENOMIC DNA]</scope>
    <source>
        <strain evidence="1">WY2019</strain>
    </source>
</reference>
<dbReference type="EMBL" id="VBQZ03000012">
    <property type="protein sequence ID" value="MXQ82262.1"/>
    <property type="molecule type" value="Genomic_DNA"/>
</dbReference>
<accession>A0A6B0QZ63</accession>
<organism evidence="1 2">
    <name type="scientific">Bos mutus</name>
    <name type="common">wild yak</name>
    <dbReference type="NCBI Taxonomy" id="72004"/>
    <lineage>
        <taxon>Eukaryota</taxon>
        <taxon>Metazoa</taxon>
        <taxon>Chordata</taxon>
        <taxon>Craniata</taxon>
        <taxon>Vertebrata</taxon>
        <taxon>Euteleostomi</taxon>
        <taxon>Mammalia</taxon>
        <taxon>Eutheria</taxon>
        <taxon>Laurasiatheria</taxon>
        <taxon>Artiodactyla</taxon>
        <taxon>Ruminantia</taxon>
        <taxon>Pecora</taxon>
        <taxon>Bovidae</taxon>
        <taxon>Bovinae</taxon>
        <taxon>Bos</taxon>
    </lineage>
</organism>
<dbReference type="Proteomes" id="UP000322234">
    <property type="component" value="Unassembled WGS sequence"/>
</dbReference>
<evidence type="ECO:0000313" key="2">
    <source>
        <dbReference type="Proteomes" id="UP000322234"/>
    </source>
</evidence>
<dbReference type="AlphaFoldDB" id="A0A6B0QZ63"/>
<gene>
    <name evidence="1" type="ORF">E5288_WYG010924</name>
</gene>
<keyword evidence="2" id="KW-1185">Reference proteome</keyword>
<sequence>MPVAIHGGGCLSGLLDVLPARKAVDLRPIRARLDAFLNQGFAGSLGLIEWSVRPGYTSLVLSSGLSHLPQNTFPLEPSVVGRVIPTQPTGTHKMPNGQKQSWDWFGDHCQGSVGETEAGLSSHCRGLSGVEDLLPGLLFILHGQGSCRSVASLDTLEQAQPPHTGSLRPKEVKNMTAVLLARAAPGQGGLCHLPSSEGPSVCSFRWEALALVSNLVKLRWPICPLLPSEVCPVCSLLAIPEARALHCLNTQRLSSFLFPAGHECGGATGAQPFNGVSDFDLVIIPLFTGISISASWSVISLFASAGLMVCSKVFSELQHEPPIPS</sequence>
<comment type="caution">
    <text evidence="1">The sequence shown here is derived from an EMBL/GenBank/DDBJ whole genome shotgun (WGS) entry which is preliminary data.</text>
</comment>
<proteinExistence type="predicted"/>
<protein>
    <submittedName>
        <fullName evidence="1">Uncharacterized protein</fullName>
    </submittedName>
</protein>